<evidence type="ECO:0000256" key="1">
    <source>
        <dbReference type="SAM" id="Coils"/>
    </source>
</evidence>
<dbReference type="Proteomes" id="UP000190626">
    <property type="component" value="Unassembled WGS sequence"/>
</dbReference>
<gene>
    <name evidence="2" type="ORF">BC351_00340</name>
</gene>
<dbReference type="AlphaFoldDB" id="A0A1V4HT26"/>
<dbReference type="RefSeq" id="WP_208629529.1">
    <property type="nucleotide sequence ID" value="NZ_MBTG01000001.1"/>
</dbReference>
<proteinExistence type="predicted"/>
<feature type="coiled-coil region" evidence="1">
    <location>
        <begin position="419"/>
        <end position="446"/>
    </location>
</feature>
<reference evidence="3" key="1">
    <citation type="submission" date="2016-07" db="EMBL/GenBank/DDBJ databases">
        <authorList>
            <person name="Florea S."/>
            <person name="Webb J.S."/>
            <person name="Jaromczyk J."/>
            <person name="Schardl C.L."/>
        </authorList>
    </citation>
    <scope>NUCLEOTIDE SEQUENCE [LARGE SCALE GENOMIC DNA]</scope>
    <source>
        <strain evidence="3">CY1</strain>
    </source>
</reference>
<protein>
    <submittedName>
        <fullName evidence="2">Uncharacterized protein</fullName>
    </submittedName>
</protein>
<keyword evidence="1" id="KW-0175">Coiled coil</keyword>
<accession>A0A1V4HT26</accession>
<evidence type="ECO:0000313" key="3">
    <source>
        <dbReference type="Proteomes" id="UP000190626"/>
    </source>
</evidence>
<dbReference type="STRING" id="1469647.BC351_00340"/>
<sequence length="544" mass="63330">MKDAIKKSMPVLFQKLNHYESSEEDIRFLKVKIWLMHTLENLNHSYFSKEVVEAAVPTLANTPILAYIEENADGDEDFSDHRQGLVKKDGKYNVKYFGSAIGVIPSENNAQFEDRLCDDGVTRSFLTVEGLIWRKFDDPVDILTRDLIKAESMEIADDYEGEFKEDGYFHFSKFSFFGACGLGLGVKPAMQNATIEVQFSEQDFAKEVNEKMECFKTIFTQSLQQIESVVAEELHEGGKKLDKVLELLQKYSLTIDDLSSKSINHEELSLDELEAKIKDTFSESNPKSTFSWSSEQLEDELRRIVRQNKKTDSWGYEYCDEYLVDYLTEEKVVIVYNYEKSTYFGYEFSINGDFVSINYETQSRYKDEWKKMELAQDTSEEVLEFNFVPDEVMEYKLKVATKEVESQFEQKQLDFQKEIDEKTDALLELNQKYTALEVELTKLQEFKSSYENNEKQEKINEAFQKFSNVLDKEELESFKEKAGHCENADEFIKDLKSFACDKLLAKTNDKKSGHMFVGIPRELTEQKESDDDSVWSRLKNKNNK</sequence>
<evidence type="ECO:0000313" key="2">
    <source>
        <dbReference type="EMBL" id="OPH61725.1"/>
    </source>
</evidence>
<dbReference type="EMBL" id="MBTG01000001">
    <property type="protein sequence ID" value="OPH61725.1"/>
    <property type="molecule type" value="Genomic_DNA"/>
</dbReference>
<name>A0A1V4HT26_9BACL</name>
<comment type="caution">
    <text evidence="2">The sequence shown here is derived from an EMBL/GenBank/DDBJ whole genome shotgun (WGS) entry which is preliminary data.</text>
</comment>
<organism evidence="2 3">
    <name type="scientific">Paenibacillus ferrarius</name>
    <dbReference type="NCBI Taxonomy" id="1469647"/>
    <lineage>
        <taxon>Bacteria</taxon>
        <taxon>Bacillati</taxon>
        <taxon>Bacillota</taxon>
        <taxon>Bacilli</taxon>
        <taxon>Bacillales</taxon>
        <taxon>Paenibacillaceae</taxon>
        <taxon>Paenibacillus</taxon>
    </lineage>
</organism>
<keyword evidence="3" id="KW-1185">Reference proteome</keyword>